<dbReference type="InterPro" id="IPR012337">
    <property type="entry name" value="RNaseH-like_sf"/>
</dbReference>
<accession>A0ABQ6VQN5</accession>
<evidence type="ECO:0000313" key="3">
    <source>
        <dbReference type="Proteomes" id="UP000461010"/>
    </source>
</evidence>
<gene>
    <name evidence="2" type="ORF">GBG18_00685</name>
</gene>
<keyword evidence="3" id="KW-1185">Reference proteome</keyword>
<organism evidence="2 3">
    <name type="scientific">Poseidonibacter ostreae</name>
    <dbReference type="NCBI Taxonomy" id="2654171"/>
    <lineage>
        <taxon>Bacteria</taxon>
        <taxon>Pseudomonadati</taxon>
        <taxon>Campylobacterota</taxon>
        <taxon>Epsilonproteobacteria</taxon>
        <taxon>Campylobacterales</taxon>
        <taxon>Arcobacteraceae</taxon>
        <taxon>Poseidonibacter</taxon>
    </lineage>
</organism>
<dbReference type="RefSeq" id="WP_152187428.1">
    <property type="nucleotide sequence ID" value="NZ_WFKI01000017.1"/>
</dbReference>
<keyword evidence="2" id="KW-0540">Nuclease</keyword>
<dbReference type="Pfam" id="PF00929">
    <property type="entry name" value="RNase_T"/>
    <property type="match status" value="1"/>
</dbReference>
<dbReference type="NCBIfam" id="TIGR00573">
    <property type="entry name" value="dnaq"/>
    <property type="match status" value="1"/>
</dbReference>
<reference evidence="2 3" key="1">
    <citation type="submission" date="2019-10" db="EMBL/GenBank/DDBJ databases">
        <title>Poseidonibacter ostreae sp. nov., isolated from the gut of the Ostrea denselamellosa.</title>
        <authorList>
            <person name="Choi A."/>
        </authorList>
    </citation>
    <scope>NUCLEOTIDE SEQUENCE [LARGE SCALE GENOMIC DNA]</scope>
    <source>
        <strain evidence="2 3">SJOD-M-5</strain>
    </source>
</reference>
<keyword evidence="2" id="KW-0269">Exonuclease</keyword>
<dbReference type="CDD" id="cd06127">
    <property type="entry name" value="DEDDh"/>
    <property type="match status" value="1"/>
</dbReference>
<proteinExistence type="predicted"/>
<dbReference type="GO" id="GO:0004527">
    <property type="term" value="F:exonuclease activity"/>
    <property type="evidence" value="ECO:0007669"/>
    <property type="project" value="UniProtKB-KW"/>
</dbReference>
<dbReference type="NCBIfam" id="NF006316">
    <property type="entry name" value="PRK08517.1"/>
    <property type="match status" value="1"/>
</dbReference>
<name>A0ABQ6VQN5_9BACT</name>
<comment type="caution">
    <text evidence="2">The sequence shown here is derived from an EMBL/GenBank/DDBJ whole genome shotgun (WGS) entry which is preliminary data.</text>
</comment>
<evidence type="ECO:0000259" key="1">
    <source>
        <dbReference type="SMART" id="SM00479"/>
    </source>
</evidence>
<protein>
    <submittedName>
        <fullName evidence="2">3'-5' exonuclease</fullName>
    </submittedName>
</protein>
<dbReference type="InterPro" id="IPR013520">
    <property type="entry name" value="Ribonucl_H"/>
</dbReference>
<evidence type="ECO:0000313" key="2">
    <source>
        <dbReference type="EMBL" id="KAB7893020.1"/>
    </source>
</evidence>
<dbReference type="Proteomes" id="UP000461010">
    <property type="component" value="Unassembled WGS sequence"/>
</dbReference>
<sequence>MKSKRRIIIKPTFKISNIVDRLLKESIDYDEFLSLLEKANDTFFDNPELEFELLISNGLPLEFDNNNNIFLKTKEASIEEQCFCIVDIETNGSSIKKGHQIIEIGAVKYRNGEIIDSFESLVYAKEIPEYIQEVTNIKPIMLEDAPILESVLKEFKLFLEDDVFIAHDIKFDYNYISDSLEKYDLGKLENRKLCSIDLAKRTIDSPRYGLGFLKEELEIQVDNHHRAYFDALATAHVFSESLKAIDNEKVTNVEKLISFSKSSKTIASIKEKKLKEEALKSKEKEVK</sequence>
<keyword evidence="2" id="KW-0378">Hydrolase</keyword>
<feature type="domain" description="Exonuclease" evidence="1">
    <location>
        <begin position="82"/>
        <end position="247"/>
    </location>
</feature>
<dbReference type="EMBL" id="WFKJ01000001">
    <property type="protein sequence ID" value="KAB7893020.1"/>
    <property type="molecule type" value="Genomic_DNA"/>
</dbReference>
<dbReference type="InterPro" id="IPR006054">
    <property type="entry name" value="DnaQ"/>
</dbReference>
<dbReference type="SMART" id="SM00479">
    <property type="entry name" value="EXOIII"/>
    <property type="match status" value="1"/>
</dbReference>
<dbReference type="InterPro" id="IPR036397">
    <property type="entry name" value="RNaseH_sf"/>
</dbReference>
<dbReference type="Gene3D" id="3.30.420.10">
    <property type="entry name" value="Ribonuclease H-like superfamily/Ribonuclease H"/>
    <property type="match status" value="1"/>
</dbReference>
<dbReference type="SUPFAM" id="SSF53098">
    <property type="entry name" value="Ribonuclease H-like"/>
    <property type="match status" value="1"/>
</dbReference>
<dbReference type="PANTHER" id="PTHR30231:SF41">
    <property type="entry name" value="DNA POLYMERASE III SUBUNIT EPSILON"/>
    <property type="match status" value="1"/>
</dbReference>
<dbReference type="PANTHER" id="PTHR30231">
    <property type="entry name" value="DNA POLYMERASE III SUBUNIT EPSILON"/>
    <property type="match status" value="1"/>
</dbReference>